<evidence type="ECO:0000313" key="3">
    <source>
        <dbReference type="Proteomes" id="UP000229756"/>
    </source>
</evidence>
<keyword evidence="1" id="KW-1133">Transmembrane helix</keyword>
<reference evidence="3" key="1">
    <citation type="submission" date="2017-09" db="EMBL/GenBank/DDBJ databases">
        <title>Depth-based differentiation of microbial function through sediment-hosted aquifers and enrichment of novel symbionts in the deep terrestrial subsurface.</title>
        <authorList>
            <person name="Probst A.J."/>
            <person name="Ladd B."/>
            <person name="Jarett J.K."/>
            <person name="Geller-Mcgrath D.E."/>
            <person name="Sieber C.M.K."/>
            <person name="Emerson J.B."/>
            <person name="Anantharaman K."/>
            <person name="Thomas B.C."/>
            <person name="Malmstrom R."/>
            <person name="Stieglmeier M."/>
            <person name="Klingl A."/>
            <person name="Woyke T."/>
            <person name="Ryan C.M."/>
            <person name="Banfield J.F."/>
        </authorList>
    </citation>
    <scope>NUCLEOTIDE SEQUENCE [LARGE SCALE GENOMIC DNA]</scope>
</reference>
<keyword evidence="1" id="KW-0812">Transmembrane</keyword>
<proteinExistence type="predicted"/>
<dbReference type="Proteomes" id="UP000229756">
    <property type="component" value="Unassembled WGS sequence"/>
</dbReference>
<evidence type="ECO:0000256" key="1">
    <source>
        <dbReference type="SAM" id="Phobius"/>
    </source>
</evidence>
<dbReference type="AlphaFoldDB" id="A0A2M8ELX1"/>
<evidence type="ECO:0000313" key="2">
    <source>
        <dbReference type="EMBL" id="PJC23728.1"/>
    </source>
</evidence>
<keyword evidence="1" id="KW-0472">Membrane</keyword>
<comment type="caution">
    <text evidence="2">The sequence shown here is derived from an EMBL/GenBank/DDBJ whole genome shotgun (WGS) entry which is preliminary data.</text>
</comment>
<sequence>MNKRIHLLPALFLIWANTHAGFFLGPLILGIYTAGIFYKWILKKTDLHELRSFILIIITATIATLINPFGYKLYLGIYNHMQIPMNTLIAEWVPPPQNYVLLILTISGLLIYKHLSKTKIKDFNVFF</sequence>
<gene>
    <name evidence="2" type="ORF">CO058_01865</name>
</gene>
<feature type="transmembrane region" description="Helical" evidence="1">
    <location>
        <begin position="53"/>
        <end position="77"/>
    </location>
</feature>
<protein>
    <submittedName>
        <fullName evidence="2">Uncharacterized protein</fullName>
    </submittedName>
</protein>
<organism evidence="2 3">
    <name type="scientific">candidate division WWE3 bacterium CG_4_9_14_0_2_um_filter_35_11</name>
    <dbReference type="NCBI Taxonomy" id="1975077"/>
    <lineage>
        <taxon>Bacteria</taxon>
        <taxon>Katanobacteria</taxon>
    </lineage>
</organism>
<dbReference type="EMBL" id="PFSJ01000015">
    <property type="protein sequence ID" value="PJC23728.1"/>
    <property type="molecule type" value="Genomic_DNA"/>
</dbReference>
<accession>A0A2M8ELX1</accession>
<name>A0A2M8ELX1_UNCKA</name>
<feature type="transmembrane region" description="Helical" evidence="1">
    <location>
        <begin position="97"/>
        <end position="115"/>
    </location>
</feature>
<feature type="transmembrane region" description="Helical" evidence="1">
    <location>
        <begin position="20"/>
        <end position="41"/>
    </location>
</feature>